<evidence type="ECO:0000256" key="3">
    <source>
        <dbReference type="ARBA" id="ARBA00022454"/>
    </source>
</evidence>
<sequence length="239" mass="28049">MSQFLYKPWIKKEMLNYLNDYNQTNDINETLKKSVRAQVLKVSTIRLEADNLQKPCAKIHDNEFYIHCFFSEECIQKFESEANSQITSIKGFLIIISEFSFRFIKDPSIKSPGYDCFLNIEKFKYSTNFTDDPELDLECFDRQGSTEITKIGPYETRYKKITPFSSYPGWRGWATNYYNMNWRRVPLEQRKILDALPGWESDKTGISESENINNRNFNAITSENSEELTTNTEMSSKKA</sequence>
<reference evidence="7 8" key="1">
    <citation type="submission" date="2021-06" db="EMBL/GenBank/DDBJ databases">
        <authorList>
            <person name="Kallberg Y."/>
            <person name="Tangrot J."/>
            <person name="Rosling A."/>
        </authorList>
    </citation>
    <scope>NUCLEOTIDE SEQUENCE [LARGE SCALE GENOMIC DNA]</scope>
    <source>
        <strain evidence="7 8">120-4 pot B 10/14</strain>
    </source>
</reference>
<dbReference type="EMBL" id="CAJVQB010003207">
    <property type="protein sequence ID" value="CAG8601061.1"/>
    <property type="molecule type" value="Genomic_DNA"/>
</dbReference>
<protein>
    <submittedName>
        <fullName evidence="7">5345_t:CDS:1</fullName>
    </submittedName>
</protein>
<evidence type="ECO:0000256" key="4">
    <source>
        <dbReference type="ARBA" id="ARBA00022895"/>
    </source>
</evidence>
<keyword evidence="3" id="KW-0158">Chromosome</keyword>
<evidence type="ECO:0000256" key="1">
    <source>
        <dbReference type="ARBA" id="ARBA00004123"/>
    </source>
</evidence>
<dbReference type="InterPro" id="IPR019437">
    <property type="entry name" value="TPP1/Est3"/>
</dbReference>
<dbReference type="Pfam" id="PF10341">
    <property type="entry name" value="TPP1"/>
    <property type="match status" value="1"/>
</dbReference>
<evidence type="ECO:0000256" key="5">
    <source>
        <dbReference type="ARBA" id="ARBA00023242"/>
    </source>
</evidence>
<evidence type="ECO:0000256" key="2">
    <source>
        <dbReference type="ARBA" id="ARBA00004574"/>
    </source>
</evidence>
<gene>
    <name evidence="7" type="ORF">GMARGA_LOCUS6885</name>
</gene>
<keyword evidence="5" id="KW-0539">Nucleus</keyword>
<dbReference type="Gene3D" id="2.40.50.960">
    <property type="match status" value="1"/>
</dbReference>
<proteinExistence type="predicted"/>
<accession>A0ABN7UHW5</accession>
<evidence type="ECO:0000259" key="6">
    <source>
        <dbReference type="Pfam" id="PF10341"/>
    </source>
</evidence>
<comment type="subcellular location">
    <subcellularLocation>
        <location evidence="2">Chromosome</location>
        <location evidence="2">Telomere</location>
    </subcellularLocation>
    <subcellularLocation>
        <location evidence="1">Nucleus</location>
    </subcellularLocation>
</comment>
<organism evidence="7 8">
    <name type="scientific">Gigaspora margarita</name>
    <dbReference type="NCBI Taxonomy" id="4874"/>
    <lineage>
        <taxon>Eukaryota</taxon>
        <taxon>Fungi</taxon>
        <taxon>Fungi incertae sedis</taxon>
        <taxon>Mucoromycota</taxon>
        <taxon>Glomeromycotina</taxon>
        <taxon>Glomeromycetes</taxon>
        <taxon>Diversisporales</taxon>
        <taxon>Gigasporaceae</taxon>
        <taxon>Gigaspora</taxon>
    </lineage>
</organism>
<feature type="domain" description="Shelterin complex subunit TPP1/Est3" evidence="6">
    <location>
        <begin position="7"/>
        <end position="127"/>
    </location>
</feature>
<evidence type="ECO:0000313" key="8">
    <source>
        <dbReference type="Proteomes" id="UP000789901"/>
    </source>
</evidence>
<evidence type="ECO:0000313" key="7">
    <source>
        <dbReference type="EMBL" id="CAG8601061.1"/>
    </source>
</evidence>
<keyword evidence="8" id="KW-1185">Reference proteome</keyword>
<comment type="caution">
    <text evidence="7">The sequence shown here is derived from an EMBL/GenBank/DDBJ whole genome shotgun (WGS) entry which is preliminary data.</text>
</comment>
<dbReference type="Proteomes" id="UP000789901">
    <property type="component" value="Unassembled WGS sequence"/>
</dbReference>
<name>A0ABN7UHW5_GIGMA</name>
<keyword evidence="4" id="KW-0779">Telomere</keyword>